<evidence type="ECO:0000313" key="3">
    <source>
        <dbReference type="Proteomes" id="UP001218188"/>
    </source>
</evidence>
<protein>
    <submittedName>
        <fullName evidence="2">Uncharacterized protein</fullName>
    </submittedName>
</protein>
<gene>
    <name evidence="2" type="ORF">C8F04DRAFT_1115195</name>
</gene>
<evidence type="ECO:0000313" key="2">
    <source>
        <dbReference type="EMBL" id="KAJ7030052.1"/>
    </source>
</evidence>
<organism evidence="2 3">
    <name type="scientific">Mycena alexandri</name>
    <dbReference type="NCBI Taxonomy" id="1745969"/>
    <lineage>
        <taxon>Eukaryota</taxon>
        <taxon>Fungi</taxon>
        <taxon>Dikarya</taxon>
        <taxon>Basidiomycota</taxon>
        <taxon>Agaricomycotina</taxon>
        <taxon>Agaricomycetes</taxon>
        <taxon>Agaricomycetidae</taxon>
        <taxon>Agaricales</taxon>
        <taxon>Marasmiineae</taxon>
        <taxon>Mycenaceae</taxon>
        <taxon>Mycena</taxon>
    </lineage>
</organism>
<dbReference type="AlphaFoldDB" id="A0AAD6WYK1"/>
<feature type="region of interest" description="Disordered" evidence="1">
    <location>
        <begin position="95"/>
        <end position="152"/>
    </location>
</feature>
<feature type="compositionally biased region" description="Polar residues" evidence="1">
    <location>
        <begin position="99"/>
        <end position="109"/>
    </location>
</feature>
<dbReference type="Proteomes" id="UP001218188">
    <property type="component" value="Unassembled WGS sequence"/>
</dbReference>
<proteinExistence type="predicted"/>
<evidence type="ECO:0000256" key="1">
    <source>
        <dbReference type="SAM" id="MobiDB-lite"/>
    </source>
</evidence>
<name>A0AAD6WYK1_9AGAR</name>
<comment type="caution">
    <text evidence="2">The sequence shown here is derived from an EMBL/GenBank/DDBJ whole genome shotgun (WGS) entry which is preliminary data.</text>
</comment>
<dbReference type="EMBL" id="JARJCM010000095">
    <property type="protein sequence ID" value="KAJ7030052.1"/>
    <property type="molecule type" value="Genomic_DNA"/>
</dbReference>
<keyword evidence="3" id="KW-1185">Reference proteome</keyword>
<sequence>MSGGEKPLTSDYLHSQGGFRVLELREIIATHHSVAFAKPSHGPQTVNTAIACIVKEEVKVNWNIVLGEAEDDELPALEKLIRSYLREEKIIRPLGIVSPPSSAPNTPSKSGIVADGIKPKSLEPSDHSDHSDDMDVDSQNQDPNKKRAFQFDSGDESYEDWHGISPLEIDPGSAFYYALEKASIDKNWVVTVLVKDCTTDEGNQMTQFAPELKVPLHVYGPDGLNNCLFAYSKDIVAELQRCGQCPTSPWDIFWALSGYPWVIGPFGRRHDDEDEVELDSSQVIFREIPVTGSEDALRLMVVFKHPKDRNRGVPGLAISIEETDPTHVNNIKPHSDSDSDDTIKSEEQDDEERKADIANAKVSEATQLRNADKVEWLIKFLTPHNEVLRDLRAHKRQVKAKQPVPKLVSWIDEIADLHERWHVLSMDGTPTHIRGARVSDENWSKVMLRSTGYIKKCLEAHKYLKSCRDEWDVEQYLQDAGQKAGLKTLTESISRKAWNKIYKRPL</sequence>
<reference evidence="2" key="1">
    <citation type="submission" date="2023-03" db="EMBL/GenBank/DDBJ databases">
        <title>Massive genome expansion in bonnet fungi (Mycena s.s.) driven by repeated elements and novel gene families across ecological guilds.</title>
        <authorList>
            <consortium name="Lawrence Berkeley National Laboratory"/>
            <person name="Harder C.B."/>
            <person name="Miyauchi S."/>
            <person name="Viragh M."/>
            <person name="Kuo A."/>
            <person name="Thoen E."/>
            <person name="Andreopoulos B."/>
            <person name="Lu D."/>
            <person name="Skrede I."/>
            <person name="Drula E."/>
            <person name="Henrissat B."/>
            <person name="Morin E."/>
            <person name="Kohler A."/>
            <person name="Barry K."/>
            <person name="LaButti K."/>
            <person name="Morin E."/>
            <person name="Salamov A."/>
            <person name="Lipzen A."/>
            <person name="Mereny Z."/>
            <person name="Hegedus B."/>
            <person name="Baldrian P."/>
            <person name="Stursova M."/>
            <person name="Weitz H."/>
            <person name="Taylor A."/>
            <person name="Grigoriev I.V."/>
            <person name="Nagy L.G."/>
            <person name="Martin F."/>
            <person name="Kauserud H."/>
        </authorList>
    </citation>
    <scope>NUCLEOTIDE SEQUENCE</scope>
    <source>
        <strain evidence="2">CBHHK200</strain>
    </source>
</reference>
<feature type="region of interest" description="Disordered" evidence="1">
    <location>
        <begin position="322"/>
        <end position="355"/>
    </location>
</feature>
<accession>A0AAD6WYK1</accession>
<feature type="compositionally biased region" description="Basic and acidic residues" evidence="1">
    <location>
        <begin position="333"/>
        <end position="355"/>
    </location>
</feature>
<feature type="compositionally biased region" description="Basic and acidic residues" evidence="1">
    <location>
        <begin position="117"/>
        <end position="133"/>
    </location>
</feature>